<dbReference type="EMBL" id="JAFHDT010000019">
    <property type="protein sequence ID" value="KAI7795919.1"/>
    <property type="molecule type" value="Genomic_DNA"/>
</dbReference>
<feature type="region of interest" description="Disordered" evidence="15">
    <location>
        <begin position="66"/>
        <end position="115"/>
    </location>
</feature>
<feature type="chain" id="PRO_5040781514" description="Complement C1q subcomponent subunit A" evidence="16">
    <location>
        <begin position="19"/>
        <end position="252"/>
    </location>
</feature>
<feature type="compositionally biased region" description="Low complexity" evidence="15">
    <location>
        <begin position="79"/>
        <end position="107"/>
    </location>
</feature>
<reference evidence="18" key="1">
    <citation type="submission" date="2021-02" db="EMBL/GenBank/DDBJ databases">
        <title>Comparative genomics reveals that relaxation of natural selection precedes convergent phenotypic evolution of cavefish.</title>
        <authorList>
            <person name="Peng Z."/>
        </authorList>
    </citation>
    <scope>NUCLEOTIDE SEQUENCE</scope>
    <source>
        <tissue evidence="18">Muscle</tissue>
    </source>
</reference>
<dbReference type="InterPro" id="IPR001073">
    <property type="entry name" value="C1q_dom"/>
</dbReference>
<organism evidence="18 19">
    <name type="scientific">Triplophysa rosa</name>
    <name type="common">Cave loach</name>
    <dbReference type="NCBI Taxonomy" id="992332"/>
    <lineage>
        <taxon>Eukaryota</taxon>
        <taxon>Metazoa</taxon>
        <taxon>Chordata</taxon>
        <taxon>Craniata</taxon>
        <taxon>Vertebrata</taxon>
        <taxon>Euteleostomi</taxon>
        <taxon>Actinopterygii</taxon>
        <taxon>Neopterygii</taxon>
        <taxon>Teleostei</taxon>
        <taxon>Ostariophysi</taxon>
        <taxon>Cypriniformes</taxon>
        <taxon>Nemacheilidae</taxon>
        <taxon>Triplophysa</taxon>
    </lineage>
</organism>
<comment type="subunit">
    <text evidence="14">Core component of the complement C1 complex, a calcium-dependent complex composed of 1 molecule of the C1Q subcomplex, 2 molecules of C1R and 2 molecules of C1S. The C1Q subcomplex is composed 18 subunits: 3 chains of C1QA, C1QB, and C1QC trimerize to form 6 collagen-like triple helices connected to six globular ligand-recognition modules (C1q domain). Interacts with CR1 (via Sushi 24 and Sushi 25 domains). Interacts (via C-terminus) with CD33; this interaction activates CD33 inhibitory motifs.</text>
</comment>
<evidence type="ECO:0000256" key="7">
    <source>
        <dbReference type="ARBA" id="ARBA00022729"/>
    </source>
</evidence>
<evidence type="ECO:0000256" key="16">
    <source>
        <dbReference type="SAM" id="SignalP"/>
    </source>
</evidence>
<evidence type="ECO:0000256" key="5">
    <source>
        <dbReference type="ARBA" id="ARBA00022530"/>
    </source>
</evidence>
<keyword evidence="13" id="KW-0379">Hydroxylation</keyword>
<keyword evidence="12" id="KW-0325">Glycoprotein</keyword>
<evidence type="ECO:0000313" key="18">
    <source>
        <dbReference type="EMBL" id="KAI7795919.1"/>
    </source>
</evidence>
<dbReference type="SUPFAM" id="SSF49842">
    <property type="entry name" value="TNF-like"/>
    <property type="match status" value="1"/>
</dbReference>
<dbReference type="Pfam" id="PF01391">
    <property type="entry name" value="Collagen"/>
    <property type="match status" value="1"/>
</dbReference>
<dbReference type="PANTHER" id="PTHR15427">
    <property type="entry name" value="EMILIN ELASTIN MICROFIBRIL INTERFACE-LOCATED PROTEIN ELASTIN MICROFIBRIL INTERFACER"/>
    <property type="match status" value="1"/>
</dbReference>
<comment type="caution">
    <text evidence="18">The sequence shown here is derived from an EMBL/GenBank/DDBJ whole genome shotgun (WGS) entry which is preliminary data.</text>
</comment>
<evidence type="ECO:0000256" key="8">
    <source>
        <dbReference type="ARBA" id="ARBA00022737"/>
    </source>
</evidence>
<gene>
    <name evidence="18" type="ORF">IRJ41_009918</name>
</gene>
<evidence type="ECO:0000256" key="12">
    <source>
        <dbReference type="ARBA" id="ARBA00023180"/>
    </source>
</evidence>
<dbReference type="GO" id="GO:0006958">
    <property type="term" value="P:complement activation, classical pathway"/>
    <property type="evidence" value="ECO:0007669"/>
    <property type="project" value="UniProtKB-KW"/>
</dbReference>
<keyword evidence="11" id="KW-1015">Disulfide bond</keyword>
<dbReference type="GO" id="GO:0045087">
    <property type="term" value="P:innate immune response"/>
    <property type="evidence" value="ECO:0007669"/>
    <property type="project" value="UniProtKB-KW"/>
</dbReference>
<dbReference type="SMART" id="SM00110">
    <property type="entry name" value="C1Q"/>
    <property type="match status" value="1"/>
</dbReference>
<dbReference type="GO" id="GO:0009986">
    <property type="term" value="C:cell surface"/>
    <property type="evidence" value="ECO:0007669"/>
    <property type="project" value="UniProtKB-SubCell"/>
</dbReference>
<dbReference type="AlphaFoldDB" id="A0A9W7WEB1"/>
<evidence type="ECO:0000256" key="3">
    <source>
        <dbReference type="ARBA" id="ARBA00013456"/>
    </source>
</evidence>
<evidence type="ECO:0000256" key="4">
    <source>
        <dbReference type="ARBA" id="ARBA00022525"/>
    </source>
</evidence>
<feature type="domain" description="C1q" evidence="17">
    <location>
        <begin position="111"/>
        <end position="252"/>
    </location>
</feature>
<evidence type="ECO:0000256" key="14">
    <source>
        <dbReference type="ARBA" id="ARBA00093497"/>
    </source>
</evidence>
<name>A0A9W7WEB1_TRIRA</name>
<comment type="subcellular location">
    <subcellularLocation>
        <location evidence="1">Cell surface</location>
    </subcellularLocation>
    <subcellularLocation>
        <location evidence="2">Secreted</location>
        <location evidence="2">Extracellular space</location>
        <location evidence="2">Extracellular matrix</location>
    </subcellularLocation>
</comment>
<proteinExistence type="predicted"/>
<keyword evidence="5" id="KW-0272">Extracellular matrix</keyword>
<feature type="signal peptide" evidence="16">
    <location>
        <begin position="1"/>
        <end position="18"/>
    </location>
</feature>
<dbReference type="InterPro" id="IPR008160">
    <property type="entry name" value="Collagen"/>
</dbReference>
<accession>A0A9W7WEB1</accession>
<evidence type="ECO:0000256" key="11">
    <source>
        <dbReference type="ARBA" id="ARBA00023157"/>
    </source>
</evidence>
<keyword evidence="19" id="KW-1185">Reference proteome</keyword>
<dbReference type="PANTHER" id="PTHR15427:SF26">
    <property type="entry name" value="COMPLEMENT C1Q SUBCOMPONENT SUBUNIT A"/>
    <property type="match status" value="1"/>
</dbReference>
<evidence type="ECO:0000256" key="6">
    <source>
        <dbReference type="ARBA" id="ARBA00022588"/>
    </source>
</evidence>
<keyword evidence="10" id="KW-0180">Complement pathway</keyword>
<keyword evidence="7 16" id="KW-0732">Signal</keyword>
<keyword evidence="6" id="KW-0399">Innate immunity</keyword>
<evidence type="ECO:0000256" key="9">
    <source>
        <dbReference type="ARBA" id="ARBA00022859"/>
    </source>
</evidence>
<dbReference type="Proteomes" id="UP001059041">
    <property type="component" value="Linkage Group LG19"/>
</dbReference>
<dbReference type="InterPro" id="IPR050392">
    <property type="entry name" value="Collagen/C1q_domain"/>
</dbReference>
<sequence>MRLFALFPVVWGGAFVFCQDYCRVQDGKDGLQGIPGRDGMPGPKGEKGQPALQIKLDKIALDEIKGELGSRGPQGPQGDKGMMGPMGEPGTSGSPGPKGSTGSSGHGNKPIPSQTPAFSVLRSVKDHPSHNQPVTFNTELSNVKQDFNLQTGKFTCRVAGVYYFAFHSASEGPLCLRLKSNSETPASLSFCDVNPHSRVHVVSGGAVLKLAQSNTVWIEPFKENASKNSNKMSTNSEKGSTVFNGFLIHHSA</sequence>
<keyword evidence="8" id="KW-0677">Repeat</keyword>
<dbReference type="InterPro" id="IPR008983">
    <property type="entry name" value="Tumour_necrosis_fac-like_dom"/>
</dbReference>
<evidence type="ECO:0000313" key="19">
    <source>
        <dbReference type="Proteomes" id="UP001059041"/>
    </source>
</evidence>
<evidence type="ECO:0000259" key="17">
    <source>
        <dbReference type="PROSITE" id="PS50871"/>
    </source>
</evidence>
<keyword evidence="9" id="KW-0391">Immunity</keyword>
<protein>
    <recommendedName>
        <fullName evidence="3">Complement C1q subcomponent subunit A</fullName>
    </recommendedName>
</protein>
<evidence type="ECO:0000256" key="1">
    <source>
        <dbReference type="ARBA" id="ARBA00004241"/>
    </source>
</evidence>
<dbReference type="GO" id="GO:0005581">
    <property type="term" value="C:collagen trimer"/>
    <property type="evidence" value="ECO:0007669"/>
    <property type="project" value="UniProtKB-KW"/>
</dbReference>
<dbReference type="Pfam" id="PF00386">
    <property type="entry name" value="C1q"/>
    <property type="match status" value="1"/>
</dbReference>
<evidence type="ECO:0000256" key="2">
    <source>
        <dbReference type="ARBA" id="ARBA00004498"/>
    </source>
</evidence>
<keyword evidence="4" id="KW-0964">Secreted</keyword>
<dbReference type="PRINTS" id="PR00007">
    <property type="entry name" value="COMPLEMNTC1Q"/>
</dbReference>
<dbReference type="Gene3D" id="2.60.120.40">
    <property type="match status" value="1"/>
</dbReference>
<evidence type="ECO:0000256" key="15">
    <source>
        <dbReference type="SAM" id="MobiDB-lite"/>
    </source>
</evidence>
<dbReference type="PROSITE" id="PS50871">
    <property type="entry name" value="C1Q"/>
    <property type="match status" value="1"/>
</dbReference>
<evidence type="ECO:0000256" key="13">
    <source>
        <dbReference type="ARBA" id="ARBA00023278"/>
    </source>
</evidence>
<evidence type="ECO:0000256" key="10">
    <source>
        <dbReference type="ARBA" id="ARBA00022875"/>
    </source>
</evidence>